<dbReference type="EMBL" id="CP086395">
    <property type="protein sequence ID" value="USJ19757.1"/>
    <property type="molecule type" value="Genomic_DNA"/>
</dbReference>
<dbReference type="AlphaFoldDB" id="A0A9Q8Y0G2"/>
<sequence>MLKYLDEDDFKKLQILYYLENHHLSTVLFDDLIEELHLNNYQVKKLLSEIQAEIKSWKLKNYYLIDLQTQKSFVRYERRTQGNIMLLLNHYVKRSQMQALIRAIFTEEVNKIAELEDIVFLSKSATYKLVKKFTDLTKEYDVTIDKNMRFAGDEWKIREFLYNFYHTLYGDLYKSFSEDVATDLEQMIKALEEIEGLFIQGLSLTDRTKLLYRLFVIYTRNYLGNKASAQDFMKIDSRFIEPIAQILRHYLDGSNEEILEETYELLYFLSSESITAHCDFQIPTNVRELTLAFTESFNAKFKAHQNELNQEEVQVELNNIHLRLLVSLRANFDVSSLNDFNFMGENYEDIELFCNNFADKMLLDTRYAALFQEKHQALVREYMFLILCHTTAYRTRRPVKICVDFSYGISYNRYILENIKSLGFLNIEASEGKNKEDIDIYLSNLPSREVEAEQIIWASPPTSYDWEFFGNTVVKVKKDNFNASCFFLFFFKIK</sequence>
<dbReference type="Proteomes" id="UP001056730">
    <property type="component" value="Chromosome"/>
</dbReference>
<proteinExistence type="predicted"/>
<name>A0A9Q8Y0G2_9LACT</name>
<evidence type="ECO:0000313" key="2">
    <source>
        <dbReference type="EMBL" id="USJ19757.1"/>
    </source>
</evidence>
<feature type="domain" description="Mga helix-turn-helix" evidence="1">
    <location>
        <begin position="85"/>
        <end position="165"/>
    </location>
</feature>
<dbReference type="Pfam" id="PF05043">
    <property type="entry name" value="Mga"/>
    <property type="match status" value="1"/>
</dbReference>
<dbReference type="InterPro" id="IPR007737">
    <property type="entry name" value="Mga_HTH"/>
</dbReference>
<accession>A0A9Q8Y0G2</accession>
<gene>
    <name evidence="2" type="ORF">LMK00_07940</name>
</gene>
<dbReference type="KEGG" id="lfo:LMK00_07940"/>
<evidence type="ECO:0000313" key="3">
    <source>
        <dbReference type="Proteomes" id="UP001056730"/>
    </source>
</evidence>
<organism evidence="2 3">
    <name type="scientific">Lactococcus formosensis</name>
    <dbReference type="NCBI Taxonomy" id="1281486"/>
    <lineage>
        <taxon>Bacteria</taxon>
        <taxon>Bacillati</taxon>
        <taxon>Bacillota</taxon>
        <taxon>Bacilli</taxon>
        <taxon>Lactobacillales</taxon>
        <taxon>Streptococcaceae</taxon>
        <taxon>Lactococcus</taxon>
    </lineage>
</organism>
<evidence type="ECO:0000259" key="1">
    <source>
        <dbReference type="Pfam" id="PF05043"/>
    </source>
</evidence>
<reference evidence="2" key="1">
    <citation type="journal article" date="2022" name="Front. Microbiol.">
        <title>Feed Insects as a Reservoir of Granadaene-Producing Lactococci.</title>
        <authorList>
            <person name="Neuzil-Bunesova V."/>
            <person name="Ramirez Garcia A."/>
            <person name="Modrackova N."/>
            <person name="Makovska M."/>
            <person name="Sabolova M."/>
            <person name="Sproer C."/>
            <person name="Bunk B."/>
            <person name="Blom J."/>
            <person name="Schwab C."/>
        </authorList>
    </citation>
    <scope>NUCLEOTIDE SEQUENCE</scope>
    <source>
        <strain evidence="2">I4/6O</strain>
    </source>
</reference>
<protein>
    <submittedName>
        <fullName evidence="2">Helix-turn-helix domain-containing protein</fullName>
    </submittedName>
</protein>
<dbReference type="RefSeq" id="WP_252175210.1">
    <property type="nucleotide sequence ID" value="NZ_CP086395.1"/>
</dbReference>